<dbReference type="EMBL" id="JAICCE010000012">
    <property type="protein sequence ID" value="KAG9270583.1"/>
    <property type="molecule type" value="Genomic_DNA"/>
</dbReference>
<keyword evidence="1" id="KW-0479">Metal-binding</keyword>
<dbReference type="PANTHER" id="PTHR25465">
    <property type="entry name" value="B-BOX DOMAIN CONTAINING"/>
    <property type="match status" value="1"/>
</dbReference>
<evidence type="ECO:0000313" key="6">
    <source>
        <dbReference type="EMBL" id="KAG9270583.1"/>
    </source>
</evidence>
<dbReference type="Proteomes" id="UP000694621">
    <property type="component" value="Unplaced"/>
</dbReference>
<dbReference type="GO" id="GO:0005737">
    <property type="term" value="C:cytoplasm"/>
    <property type="evidence" value="ECO:0007669"/>
    <property type="project" value="UniProtKB-ARBA"/>
</dbReference>
<dbReference type="InterPro" id="IPR006574">
    <property type="entry name" value="PRY"/>
</dbReference>
<feature type="compositionally biased region" description="Polar residues" evidence="4">
    <location>
        <begin position="68"/>
        <end position="83"/>
    </location>
</feature>
<dbReference type="Ensembl" id="ENSAMXT00005008583.1">
    <property type="protein sequence ID" value="ENSAMXP00005007614.1"/>
    <property type="gene ID" value="ENSAMXG00005004543.1"/>
</dbReference>
<protein>
    <submittedName>
        <fullName evidence="7">Butyrophilin subfamily 2 member A2</fullName>
    </submittedName>
    <submittedName>
        <fullName evidence="6">Pyrin-like isoform X2</fullName>
    </submittedName>
</protein>
<feature type="domain" description="B30.2/SPRY" evidence="5">
    <location>
        <begin position="326"/>
        <end position="517"/>
    </location>
</feature>
<gene>
    <name evidence="6" type="primary">BTN2A2</name>
    <name evidence="6" type="ORF">AMEX_G15548</name>
</gene>
<dbReference type="SMART" id="SM00589">
    <property type="entry name" value="PRY"/>
    <property type="match status" value="1"/>
</dbReference>
<feature type="compositionally biased region" description="Polar residues" evidence="4">
    <location>
        <begin position="138"/>
        <end position="156"/>
    </location>
</feature>
<reference evidence="7" key="2">
    <citation type="submission" date="2025-05" db="UniProtKB">
        <authorList>
            <consortium name="Ensembl"/>
        </authorList>
    </citation>
    <scope>IDENTIFICATION</scope>
</reference>
<feature type="compositionally biased region" description="Polar residues" evidence="4">
    <location>
        <begin position="104"/>
        <end position="119"/>
    </location>
</feature>
<sequence length="517" mass="58955">MTDRPKSPSCLSMASGLSADQPINFKEVDNISLRSEMRNHSKYQPLHFKEMDPLYHISKQKDRPESPSCRSEASNYSMDQPTNFKIIEPLEHESKKKDRPESPSCRSEASNYSMDQPTNFKIIEPLEHESKKLDRSESPSCRSEISNCSKDQPTNFKETKPLEHKSKKGRRTGSPSRRSTRSTPSIQRPHHFKESLQSLDSLSQTSGRASSADFSYISMVTDTTSEGTQEPRQNPHSAVPTDVVCDLCTETKHKACKSCMTCLASFCEIHVKDHYTIEAMRRHTLVEVTKNLVILQDNVRLTKTINKERAKNLALKMEIAVLQQKITKLKLPDFICKGKTLKAANVVLDPDTAHCALLISHDGKHVQLGNKTNVHQSAQRFDKSECVLAREGFSSGRHYWQVEVHRDFTIGVTCQSSERKGKINFCPKEGYWCLYHFRQSFTALEDSSIRLQADTLPRVLGVCIDVDEKWVTFYNTETKAHIYTFKDMVLKDGEKIYPVFNITEKTVNLVIRSVKED</sequence>
<dbReference type="PRINTS" id="PR01407">
    <property type="entry name" value="BUTYPHLNCDUF"/>
</dbReference>
<accession>A0A8B9H472</accession>
<dbReference type="FunFam" id="2.60.120.920:FF:000004">
    <property type="entry name" value="Butyrophilin subfamily 1 member A1"/>
    <property type="match status" value="1"/>
</dbReference>
<dbReference type="SUPFAM" id="SSF49899">
    <property type="entry name" value="Concanavalin A-like lectins/glucanases"/>
    <property type="match status" value="1"/>
</dbReference>
<dbReference type="InterPro" id="IPR001870">
    <property type="entry name" value="B30.2/SPRY"/>
</dbReference>
<feature type="compositionally biased region" description="Low complexity" evidence="4">
    <location>
        <begin position="172"/>
        <end position="185"/>
    </location>
</feature>
<evidence type="ECO:0000313" key="9">
    <source>
        <dbReference type="Proteomes" id="UP000752171"/>
    </source>
</evidence>
<evidence type="ECO:0000313" key="7">
    <source>
        <dbReference type="Ensembl" id="ENSAMXP00005007614.1"/>
    </source>
</evidence>
<keyword evidence="2" id="KW-0863">Zinc-finger</keyword>
<evidence type="ECO:0000313" key="8">
    <source>
        <dbReference type="Proteomes" id="UP000694621"/>
    </source>
</evidence>
<reference evidence="6 9" key="1">
    <citation type="submission" date="2021-07" db="EMBL/GenBank/DDBJ databases">
        <authorList>
            <person name="Imarazene B."/>
            <person name="Zahm M."/>
            <person name="Klopp C."/>
            <person name="Cabau C."/>
            <person name="Beille S."/>
            <person name="Jouanno E."/>
            <person name="Castinel A."/>
            <person name="Lluch J."/>
            <person name="Gil L."/>
            <person name="Kuchtly C."/>
            <person name="Lopez Roques C."/>
            <person name="Donnadieu C."/>
            <person name="Parrinello H."/>
            <person name="Journot L."/>
            <person name="Du K."/>
            <person name="Schartl M."/>
            <person name="Retaux S."/>
            <person name="Guiguen Y."/>
        </authorList>
    </citation>
    <scope>NUCLEOTIDE SEQUENCE [LARGE SCALE GENOMIC DNA]</scope>
    <source>
        <strain evidence="6">Pach_M1</strain>
        <tissue evidence="6">Testis</tissue>
    </source>
</reference>
<dbReference type="InterPro" id="IPR003877">
    <property type="entry name" value="SPRY_dom"/>
</dbReference>
<feature type="region of interest" description="Disordered" evidence="4">
    <location>
        <begin position="52"/>
        <end position="206"/>
    </location>
</feature>
<dbReference type="InterPro" id="IPR003879">
    <property type="entry name" value="Butyrophylin_SPRY"/>
</dbReference>
<proteinExistence type="predicted"/>
<organism evidence="7 8">
    <name type="scientific">Astyanax mexicanus</name>
    <name type="common">Blind cave fish</name>
    <name type="synonym">Astyanax fasciatus mexicanus</name>
    <dbReference type="NCBI Taxonomy" id="7994"/>
    <lineage>
        <taxon>Eukaryota</taxon>
        <taxon>Metazoa</taxon>
        <taxon>Chordata</taxon>
        <taxon>Craniata</taxon>
        <taxon>Vertebrata</taxon>
        <taxon>Euteleostomi</taxon>
        <taxon>Actinopterygii</taxon>
        <taxon>Neopterygii</taxon>
        <taxon>Teleostei</taxon>
        <taxon>Ostariophysi</taxon>
        <taxon>Characiformes</taxon>
        <taxon>Characoidei</taxon>
        <taxon>Acestrorhamphidae</taxon>
        <taxon>Acestrorhamphinae</taxon>
        <taxon>Astyanax</taxon>
    </lineage>
</organism>
<evidence type="ECO:0000256" key="3">
    <source>
        <dbReference type="ARBA" id="ARBA00022833"/>
    </source>
</evidence>
<dbReference type="AlphaFoldDB" id="A0A8B9H472"/>
<name>A0A8B9H472_ASTMX</name>
<dbReference type="InterPro" id="IPR043136">
    <property type="entry name" value="B30.2/SPRY_sf"/>
</dbReference>
<dbReference type="Proteomes" id="UP000752171">
    <property type="component" value="Unassembled WGS sequence"/>
</dbReference>
<dbReference type="CDD" id="cd19802">
    <property type="entry name" value="Bbox1_TRIM8-like"/>
    <property type="match status" value="1"/>
</dbReference>
<dbReference type="Gene3D" id="2.60.120.920">
    <property type="match status" value="1"/>
</dbReference>
<feature type="compositionally biased region" description="Basic and acidic residues" evidence="4">
    <location>
        <begin position="52"/>
        <end position="65"/>
    </location>
</feature>
<feature type="compositionally biased region" description="Basic and acidic residues" evidence="4">
    <location>
        <begin position="124"/>
        <end position="137"/>
    </location>
</feature>
<dbReference type="Gene3D" id="4.10.830.40">
    <property type="match status" value="1"/>
</dbReference>
<dbReference type="InterPro" id="IPR051051">
    <property type="entry name" value="E3_ubiq-ligase_TRIM/RNF"/>
</dbReference>
<keyword evidence="3" id="KW-0862">Zinc</keyword>
<dbReference type="PANTHER" id="PTHR25465:SF80">
    <property type="entry name" value="TRIPARTITE MOTIF-CONTAINING PROTEIN 16-LIKE"/>
    <property type="match status" value="1"/>
</dbReference>
<dbReference type="PROSITE" id="PS50188">
    <property type="entry name" value="B302_SPRY"/>
    <property type="match status" value="1"/>
</dbReference>
<feature type="compositionally biased region" description="Low complexity" evidence="4">
    <location>
        <begin position="195"/>
        <end position="206"/>
    </location>
</feature>
<evidence type="ECO:0000256" key="1">
    <source>
        <dbReference type="ARBA" id="ARBA00022723"/>
    </source>
</evidence>
<dbReference type="Pfam" id="PF00622">
    <property type="entry name" value="SPRY"/>
    <property type="match status" value="1"/>
</dbReference>
<dbReference type="Pfam" id="PF13765">
    <property type="entry name" value="PRY"/>
    <property type="match status" value="1"/>
</dbReference>
<evidence type="ECO:0000259" key="5">
    <source>
        <dbReference type="PROSITE" id="PS50188"/>
    </source>
</evidence>
<dbReference type="GO" id="GO:0008270">
    <property type="term" value="F:zinc ion binding"/>
    <property type="evidence" value="ECO:0007669"/>
    <property type="project" value="UniProtKB-KW"/>
</dbReference>
<feature type="compositionally biased region" description="Basic and acidic residues" evidence="4">
    <location>
        <begin position="88"/>
        <end position="101"/>
    </location>
</feature>
<dbReference type="InterPro" id="IPR013320">
    <property type="entry name" value="ConA-like_dom_sf"/>
</dbReference>
<dbReference type="SMART" id="SM00449">
    <property type="entry name" value="SPRY"/>
    <property type="match status" value="1"/>
</dbReference>
<evidence type="ECO:0000256" key="4">
    <source>
        <dbReference type="SAM" id="MobiDB-lite"/>
    </source>
</evidence>
<evidence type="ECO:0000256" key="2">
    <source>
        <dbReference type="ARBA" id="ARBA00022771"/>
    </source>
</evidence>